<dbReference type="Proteomes" id="UP001630127">
    <property type="component" value="Unassembled WGS sequence"/>
</dbReference>
<protein>
    <recommendedName>
        <fullName evidence="3">Cystatin domain-containing protein</fullName>
    </recommendedName>
</protein>
<dbReference type="EMBL" id="JBJUIK010000004">
    <property type="protein sequence ID" value="KAL3529088.1"/>
    <property type="molecule type" value="Genomic_DNA"/>
</dbReference>
<evidence type="ECO:0000259" key="3">
    <source>
        <dbReference type="Pfam" id="PF00031"/>
    </source>
</evidence>
<evidence type="ECO:0000313" key="4">
    <source>
        <dbReference type="EMBL" id="KAL3529088.1"/>
    </source>
</evidence>
<gene>
    <name evidence="4" type="ORF">ACH5RR_008410</name>
</gene>
<dbReference type="Gene3D" id="3.10.450.10">
    <property type="match status" value="1"/>
</dbReference>
<dbReference type="InterPro" id="IPR046350">
    <property type="entry name" value="Cystatin_sf"/>
</dbReference>
<dbReference type="GO" id="GO:0004869">
    <property type="term" value="F:cysteine-type endopeptidase inhibitor activity"/>
    <property type="evidence" value="ECO:0007669"/>
    <property type="project" value="UniProtKB-KW"/>
</dbReference>
<proteinExistence type="predicted"/>
<comment type="caution">
    <text evidence="4">The sequence shown here is derived from an EMBL/GenBank/DDBJ whole genome shotgun (WGS) entry which is preliminary data.</text>
</comment>
<reference evidence="4 5" key="1">
    <citation type="submission" date="2024-11" db="EMBL/GenBank/DDBJ databases">
        <title>A near-complete genome assembly of Cinchona calisaya.</title>
        <authorList>
            <person name="Lian D.C."/>
            <person name="Zhao X.W."/>
            <person name="Wei L."/>
        </authorList>
    </citation>
    <scope>NUCLEOTIDE SEQUENCE [LARGE SCALE GENOMIC DNA]</scope>
    <source>
        <tissue evidence="4">Nenye</tissue>
    </source>
</reference>
<keyword evidence="2" id="KW-0789">Thiol protease inhibitor</keyword>
<evidence type="ECO:0000313" key="5">
    <source>
        <dbReference type="Proteomes" id="UP001630127"/>
    </source>
</evidence>
<accession>A0ABD3AD71</accession>
<dbReference type="AlphaFoldDB" id="A0ABD3AD71"/>
<dbReference type="InterPro" id="IPR000010">
    <property type="entry name" value="Cystatin_dom"/>
</dbReference>
<dbReference type="Pfam" id="PF00031">
    <property type="entry name" value="Cystatin"/>
    <property type="match status" value="1"/>
</dbReference>
<name>A0ABD3AD71_9GENT</name>
<organism evidence="4 5">
    <name type="scientific">Cinchona calisaya</name>
    <dbReference type="NCBI Taxonomy" id="153742"/>
    <lineage>
        <taxon>Eukaryota</taxon>
        <taxon>Viridiplantae</taxon>
        <taxon>Streptophyta</taxon>
        <taxon>Embryophyta</taxon>
        <taxon>Tracheophyta</taxon>
        <taxon>Spermatophyta</taxon>
        <taxon>Magnoliopsida</taxon>
        <taxon>eudicotyledons</taxon>
        <taxon>Gunneridae</taxon>
        <taxon>Pentapetalae</taxon>
        <taxon>asterids</taxon>
        <taxon>lamiids</taxon>
        <taxon>Gentianales</taxon>
        <taxon>Rubiaceae</taxon>
        <taxon>Cinchonoideae</taxon>
        <taxon>Cinchoneae</taxon>
        <taxon>Cinchona</taxon>
    </lineage>
</organism>
<sequence>MILILGHLPRSRRLIKNKNGPPFAGQFLCVWRVYDTDQLEKNSEVKQMATDGLNGFNLEQGTEYKFLKLVHVEERLVARKSYAIKFEDTDPKAANAIETFEAKIFKEWNTRAREREVLFCKRKNPADGGEVV</sequence>
<evidence type="ECO:0000256" key="1">
    <source>
        <dbReference type="ARBA" id="ARBA00022690"/>
    </source>
</evidence>
<feature type="domain" description="Cystatin" evidence="3">
    <location>
        <begin position="41"/>
        <end position="114"/>
    </location>
</feature>
<dbReference type="SUPFAM" id="SSF54403">
    <property type="entry name" value="Cystatin/monellin"/>
    <property type="match status" value="1"/>
</dbReference>
<keyword evidence="5" id="KW-1185">Reference proteome</keyword>
<evidence type="ECO:0000256" key="2">
    <source>
        <dbReference type="ARBA" id="ARBA00022704"/>
    </source>
</evidence>
<keyword evidence="1" id="KW-0646">Protease inhibitor</keyword>